<dbReference type="Pfam" id="PF01943">
    <property type="entry name" value="Polysacc_synt"/>
    <property type="match status" value="1"/>
</dbReference>
<dbReference type="AlphaFoldDB" id="A0A1I7MTK8"/>
<dbReference type="RefSeq" id="WP_244531004.1">
    <property type="nucleotide sequence ID" value="NZ_FPCH01000001.1"/>
</dbReference>
<dbReference type="Proteomes" id="UP000199423">
    <property type="component" value="Unassembled WGS sequence"/>
</dbReference>
<feature type="transmembrane region" description="Helical" evidence="7">
    <location>
        <begin position="358"/>
        <end position="381"/>
    </location>
</feature>
<dbReference type="GO" id="GO:0005886">
    <property type="term" value="C:plasma membrane"/>
    <property type="evidence" value="ECO:0007669"/>
    <property type="project" value="UniProtKB-SubCell"/>
</dbReference>
<dbReference type="CDD" id="cd13128">
    <property type="entry name" value="MATE_Wzx_like"/>
    <property type="match status" value="1"/>
</dbReference>
<keyword evidence="2" id="KW-1003">Cell membrane</keyword>
<comment type="subcellular location">
    <subcellularLocation>
        <location evidence="1">Cell membrane</location>
        <topology evidence="1">Multi-pass membrane protein</topology>
    </subcellularLocation>
</comment>
<organism evidence="8 9">
    <name type="scientific">Hyphomicrobium facile</name>
    <dbReference type="NCBI Taxonomy" id="51670"/>
    <lineage>
        <taxon>Bacteria</taxon>
        <taxon>Pseudomonadati</taxon>
        <taxon>Pseudomonadota</taxon>
        <taxon>Alphaproteobacteria</taxon>
        <taxon>Hyphomicrobiales</taxon>
        <taxon>Hyphomicrobiaceae</taxon>
        <taxon>Hyphomicrobium</taxon>
    </lineage>
</organism>
<evidence type="ECO:0000256" key="1">
    <source>
        <dbReference type="ARBA" id="ARBA00004651"/>
    </source>
</evidence>
<dbReference type="STRING" id="51670.SAMN04488557_0070"/>
<feature type="transmembrane region" description="Helical" evidence="7">
    <location>
        <begin position="311"/>
        <end position="337"/>
    </location>
</feature>
<name>A0A1I7MTK8_9HYPH</name>
<feature type="transmembrane region" description="Helical" evidence="7">
    <location>
        <begin position="445"/>
        <end position="468"/>
    </location>
</feature>
<feature type="transmembrane region" description="Helical" evidence="7">
    <location>
        <begin position="209"/>
        <end position="226"/>
    </location>
</feature>
<evidence type="ECO:0000313" key="8">
    <source>
        <dbReference type="EMBL" id="SFV25731.1"/>
    </source>
</evidence>
<dbReference type="EMBL" id="FPCH01000001">
    <property type="protein sequence ID" value="SFV25731.1"/>
    <property type="molecule type" value="Genomic_DNA"/>
</dbReference>
<evidence type="ECO:0000256" key="7">
    <source>
        <dbReference type="SAM" id="Phobius"/>
    </source>
</evidence>
<dbReference type="PANTHER" id="PTHR30250:SF11">
    <property type="entry name" value="O-ANTIGEN TRANSPORTER-RELATED"/>
    <property type="match status" value="1"/>
</dbReference>
<keyword evidence="5 7" id="KW-0472">Membrane</keyword>
<accession>A0A1I7MTK8</accession>
<keyword evidence="9" id="KW-1185">Reference proteome</keyword>
<dbReference type="InterPro" id="IPR050833">
    <property type="entry name" value="Poly_Biosynth_Transport"/>
</dbReference>
<keyword evidence="3 7" id="KW-0812">Transmembrane</keyword>
<sequence length="484" mass="52089">MKSATAEKLSPAEAVAHEGTAPTRVEQPRTPFAIARDIVTGLPKLTVKLIASKDERERTQRDAILAFAVRVLSAGLLYLTQIALARWMGGAQYGIYVAVWTWVLILGAMSHLGLNYASIRLAPSYRETGDFSHLRGLIWGVRMLALGGGTVVMLLGVLGVWLFSDRIEPNFVLPVYLALVCIPLYALTDVQDGIGRGNGWMSTALVPPYVLRPLLLLASMFVANHAGLPMNAATAAGGAIVATWLAGLLQALSINKRVRATVPAAPRETDFRSWLTISAPLLVILTAELLLQNTDILVVSRFMAPADVGIYFAAGKTMALIMFVHYAVGSAVAHKFAAFNARGDHDGLRTFVRDSVNWTFWPSLAGAVIILALGMPLLSLFGPNFDAGYPVMFVLVVGFLFRSAMGPAEFLLNMLGEQKLCATVLFSAALLNIALNMALVPAYGMIGAAVATALSLMTAASLNALVVWRRLGIKMPIWNNLPKF</sequence>
<evidence type="ECO:0000256" key="6">
    <source>
        <dbReference type="SAM" id="MobiDB-lite"/>
    </source>
</evidence>
<evidence type="ECO:0000256" key="4">
    <source>
        <dbReference type="ARBA" id="ARBA00022989"/>
    </source>
</evidence>
<evidence type="ECO:0000256" key="3">
    <source>
        <dbReference type="ARBA" id="ARBA00022692"/>
    </source>
</evidence>
<evidence type="ECO:0000256" key="2">
    <source>
        <dbReference type="ARBA" id="ARBA00022475"/>
    </source>
</evidence>
<protein>
    <submittedName>
        <fullName evidence="8">Membrane protein involved in the export of O-antigen and teichoic acid</fullName>
    </submittedName>
</protein>
<feature type="transmembrane region" description="Helical" evidence="7">
    <location>
        <begin position="420"/>
        <end position="439"/>
    </location>
</feature>
<evidence type="ECO:0000313" key="9">
    <source>
        <dbReference type="Proteomes" id="UP000199423"/>
    </source>
</evidence>
<feature type="region of interest" description="Disordered" evidence="6">
    <location>
        <begin position="1"/>
        <end position="26"/>
    </location>
</feature>
<feature type="transmembrane region" description="Helical" evidence="7">
    <location>
        <begin position="169"/>
        <end position="188"/>
    </location>
</feature>
<reference evidence="9" key="1">
    <citation type="submission" date="2016-10" db="EMBL/GenBank/DDBJ databases">
        <authorList>
            <person name="Varghese N."/>
            <person name="Submissions S."/>
        </authorList>
    </citation>
    <scope>NUCLEOTIDE SEQUENCE [LARGE SCALE GENOMIC DNA]</scope>
    <source>
        <strain evidence="9">DSM 1565</strain>
    </source>
</reference>
<feature type="transmembrane region" description="Helical" evidence="7">
    <location>
        <begin position="93"/>
        <end position="116"/>
    </location>
</feature>
<evidence type="ECO:0000256" key="5">
    <source>
        <dbReference type="ARBA" id="ARBA00023136"/>
    </source>
</evidence>
<feature type="transmembrane region" description="Helical" evidence="7">
    <location>
        <begin position="387"/>
        <end position="408"/>
    </location>
</feature>
<feature type="transmembrane region" description="Helical" evidence="7">
    <location>
        <begin position="63"/>
        <end position="87"/>
    </location>
</feature>
<feature type="transmembrane region" description="Helical" evidence="7">
    <location>
        <begin position="232"/>
        <end position="252"/>
    </location>
</feature>
<feature type="transmembrane region" description="Helical" evidence="7">
    <location>
        <begin position="137"/>
        <end position="163"/>
    </location>
</feature>
<keyword evidence="4 7" id="KW-1133">Transmembrane helix</keyword>
<dbReference type="InterPro" id="IPR002797">
    <property type="entry name" value="Polysacc_synth"/>
</dbReference>
<feature type="transmembrane region" description="Helical" evidence="7">
    <location>
        <begin position="273"/>
        <end position="291"/>
    </location>
</feature>
<proteinExistence type="predicted"/>
<gene>
    <name evidence="8" type="ORF">SAMN04488557_0070</name>
</gene>
<dbReference type="PANTHER" id="PTHR30250">
    <property type="entry name" value="PST FAMILY PREDICTED COLANIC ACID TRANSPORTER"/>
    <property type="match status" value="1"/>
</dbReference>